<reference evidence="3" key="1">
    <citation type="submission" date="2022-11" db="UniProtKB">
        <authorList>
            <consortium name="WormBaseParasite"/>
        </authorList>
    </citation>
    <scope>IDENTIFICATION</scope>
</reference>
<keyword evidence="2" id="KW-1185">Reference proteome</keyword>
<sequence length="606" mass="69265">MPYFLSKHKEWQKKLQGSFITDVTVNGYPAVLNRNIVWNDKEYWFEFEKFGADQPADTALALNNALDKLEQISSQLLDYSSKVFPDHENTDSESKEHAKISIVFPSSQSDAFLSGSNQNPDMNWLPRIGSSKKERFDLIKKQFELFNETASSLISVMADLKEFSSQLLHSNPSNTHDAKMENGLVEASQQVDVHRNDNVQSEDRKNEATGCEGRHKKNDLVDTKDPSNEPSKEESIKDNKEEQAPGEKPQGDDDNDAKGFKMLDNKPGDRMKHENNGNNKQFNQSQSNHNAISEQQLKDSNSCDEKEQATINLVLPEKEEQTEHKDTCHRGSIQSLNRSTSFKPIDNPLLSDSNINPVEDKNGKTQDTITGRPPGSISISSLSVNPELTFEANEFDNFKTEYNILMLGEKGVGKTTFINAFAHNIDFGDFDEAVSTKPKYLIPGKFYLNNSAYDIGEDSRKLCYSLPYSTTLTHQAYEIEVDKKALRFIDTPGVDELINLDVLKRDFAEIIQAYKNIDFICILLHPDNARKTGNSDRATFSIWKEYFKELNLTIEMENNVFHFDNDHYIYFWAKCIDVSIEEHNYARYNWKESKKSLENMVNHIFS</sequence>
<evidence type="ECO:0000313" key="3">
    <source>
        <dbReference type="WBParaSite" id="ACRNAN_scaffold3587.g12315.t1"/>
    </source>
</evidence>
<dbReference type="AlphaFoldDB" id="A0A914DQ83"/>
<feature type="region of interest" description="Disordered" evidence="1">
    <location>
        <begin position="187"/>
        <end position="305"/>
    </location>
</feature>
<feature type="compositionally biased region" description="Basic and acidic residues" evidence="1">
    <location>
        <begin position="192"/>
        <end position="207"/>
    </location>
</feature>
<name>A0A914DQ83_9BILA</name>
<dbReference type="CDD" id="cd00882">
    <property type="entry name" value="Ras_like_GTPase"/>
    <property type="match status" value="1"/>
</dbReference>
<dbReference type="Proteomes" id="UP000887540">
    <property type="component" value="Unplaced"/>
</dbReference>
<feature type="compositionally biased region" description="Basic and acidic residues" evidence="1">
    <location>
        <begin position="218"/>
        <end position="275"/>
    </location>
</feature>
<proteinExistence type="predicted"/>
<dbReference type="Gene3D" id="3.40.50.300">
    <property type="entry name" value="P-loop containing nucleotide triphosphate hydrolases"/>
    <property type="match status" value="1"/>
</dbReference>
<feature type="compositionally biased region" description="Polar residues" evidence="1">
    <location>
        <begin position="276"/>
        <end position="300"/>
    </location>
</feature>
<organism evidence="2 3">
    <name type="scientific">Acrobeloides nanus</name>
    <dbReference type="NCBI Taxonomy" id="290746"/>
    <lineage>
        <taxon>Eukaryota</taxon>
        <taxon>Metazoa</taxon>
        <taxon>Ecdysozoa</taxon>
        <taxon>Nematoda</taxon>
        <taxon>Chromadorea</taxon>
        <taxon>Rhabditida</taxon>
        <taxon>Tylenchina</taxon>
        <taxon>Cephalobomorpha</taxon>
        <taxon>Cephaloboidea</taxon>
        <taxon>Cephalobidae</taxon>
        <taxon>Acrobeloides</taxon>
    </lineage>
</organism>
<dbReference type="PANTHER" id="PTHR32046:SF11">
    <property type="entry name" value="IMMUNE-ASSOCIATED NUCLEOTIDE-BINDING PROTEIN 10-LIKE"/>
    <property type="match status" value="1"/>
</dbReference>
<protein>
    <submittedName>
        <fullName evidence="3">G domain-containing protein</fullName>
    </submittedName>
</protein>
<dbReference type="PANTHER" id="PTHR32046">
    <property type="entry name" value="G DOMAIN-CONTAINING PROTEIN"/>
    <property type="match status" value="1"/>
</dbReference>
<dbReference type="InterPro" id="IPR027417">
    <property type="entry name" value="P-loop_NTPase"/>
</dbReference>
<evidence type="ECO:0000313" key="2">
    <source>
        <dbReference type="Proteomes" id="UP000887540"/>
    </source>
</evidence>
<feature type="region of interest" description="Disordered" evidence="1">
    <location>
        <begin position="338"/>
        <end position="358"/>
    </location>
</feature>
<evidence type="ECO:0000256" key="1">
    <source>
        <dbReference type="SAM" id="MobiDB-lite"/>
    </source>
</evidence>
<dbReference type="WBParaSite" id="ACRNAN_scaffold3587.g12315.t1">
    <property type="protein sequence ID" value="ACRNAN_scaffold3587.g12315.t1"/>
    <property type="gene ID" value="ACRNAN_scaffold3587.g12315"/>
</dbReference>
<accession>A0A914DQ83</accession>
<dbReference type="SUPFAM" id="SSF52540">
    <property type="entry name" value="P-loop containing nucleoside triphosphate hydrolases"/>
    <property type="match status" value="1"/>
</dbReference>